<evidence type="ECO:0008006" key="4">
    <source>
        <dbReference type="Google" id="ProtNLM"/>
    </source>
</evidence>
<dbReference type="OMA" id="YTLLIHF"/>
<keyword evidence="1" id="KW-0472">Membrane</keyword>
<accession>G0QTW1</accession>
<feature type="transmembrane region" description="Helical" evidence="1">
    <location>
        <begin position="20"/>
        <end position="44"/>
    </location>
</feature>
<keyword evidence="1" id="KW-0812">Transmembrane</keyword>
<dbReference type="GeneID" id="14907484"/>
<dbReference type="RefSeq" id="XP_004034830.1">
    <property type="nucleotide sequence ID" value="XM_004034782.1"/>
</dbReference>
<evidence type="ECO:0000256" key="1">
    <source>
        <dbReference type="SAM" id="Phobius"/>
    </source>
</evidence>
<keyword evidence="3" id="KW-1185">Reference proteome</keyword>
<protein>
    <recommendedName>
        <fullName evidence="4">Transmembrane protein</fullName>
    </recommendedName>
</protein>
<reference evidence="2 3" key="1">
    <citation type="submission" date="2011-07" db="EMBL/GenBank/DDBJ databases">
        <authorList>
            <person name="Coyne R."/>
            <person name="Brami D."/>
            <person name="Johnson J."/>
            <person name="Hostetler J."/>
            <person name="Hannick L."/>
            <person name="Clark T."/>
            <person name="Cassidy-Hanley D."/>
            <person name="Inman J."/>
        </authorList>
    </citation>
    <scope>NUCLEOTIDE SEQUENCE [LARGE SCALE GENOMIC DNA]</scope>
    <source>
        <strain evidence="2 3">G5</strain>
    </source>
</reference>
<feature type="transmembrane region" description="Helical" evidence="1">
    <location>
        <begin position="93"/>
        <end position="111"/>
    </location>
</feature>
<gene>
    <name evidence="2" type="ORF">IMG5_112280</name>
</gene>
<feature type="transmembrane region" description="Helical" evidence="1">
    <location>
        <begin position="65"/>
        <end position="87"/>
    </location>
</feature>
<evidence type="ECO:0000313" key="2">
    <source>
        <dbReference type="EMBL" id="EGR31344.1"/>
    </source>
</evidence>
<keyword evidence="1" id="KW-1133">Transmembrane helix</keyword>
<feature type="transmembrane region" description="Helical" evidence="1">
    <location>
        <begin position="123"/>
        <end position="143"/>
    </location>
</feature>
<evidence type="ECO:0000313" key="3">
    <source>
        <dbReference type="Proteomes" id="UP000008983"/>
    </source>
</evidence>
<dbReference type="InParanoid" id="G0QTW1"/>
<dbReference type="Proteomes" id="UP000008983">
    <property type="component" value="Unassembled WGS sequence"/>
</dbReference>
<sequence>MNNNYFFGITQNLQYFFEVIAIKFLQQIFITYNFLDYFILVYYFRKVTHFIHNLVCLQILQRKQFLEYFFKFIIFFLFIIYFLYFLYIIKINAYYFLYVIFYFIQQLYIYLKYQKFTQNSNFFFYIYFAFARQFFFCQIQAKVCFLESIIKQIFYKFQCLIFTFFVKRKEEAQMKFICFSIFLQLQI</sequence>
<organism evidence="2 3">
    <name type="scientific">Ichthyophthirius multifiliis</name>
    <name type="common">White spot disease agent</name>
    <name type="synonym">Ich</name>
    <dbReference type="NCBI Taxonomy" id="5932"/>
    <lineage>
        <taxon>Eukaryota</taxon>
        <taxon>Sar</taxon>
        <taxon>Alveolata</taxon>
        <taxon>Ciliophora</taxon>
        <taxon>Intramacronucleata</taxon>
        <taxon>Oligohymenophorea</taxon>
        <taxon>Hymenostomatida</taxon>
        <taxon>Ophryoglenina</taxon>
        <taxon>Ichthyophthirius</taxon>
    </lineage>
</organism>
<dbReference type="EMBL" id="GL983881">
    <property type="protein sequence ID" value="EGR31344.1"/>
    <property type="molecule type" value="Genomic_DNA"/>
</dbReference>
<feature type="transmembrane region" description="Helical" evidence="1">
    <location>
        <begin position="149"/>
        <end position="166"/>
    </location>
</feature>
<dbReference type="AlphaFoldDB" id="G0QTW1"/>
<proteinExistence type="predicted"/>
<name>G0QTW1_ICHMU</name>